<organism evidence="1 2">
    <name type="scientific">Armillaria solidipes</name>
    <dbReference type="NCBI Taxonomy" id="1076256"/>
    <lineage>
        <taxon>Eukaryota</taxon>
        <taxon>Fungi</taxon>
        <taxon>Dikarya</taxon>
        <taxon>Basidiomycota</taxon>
        <taxon>Agaricomycotina</taxon>
        <taxon>Agaricomycetes</taxon>
        <taxon>Agaricomycetidae</taxon>
        <taxon>Agaricales</taxon>
        <taxon>Marasmiineae</taxon>
        <taxon>Physalacriaceae</taxon>
        <taxon>Armillaria</taxon>
    </lineage>
</organism>
<dbReference type="Proteomes" id="UP000218334">
    <property type="component" value="Unassembled WGS sequence"/>
</dbReference>
<proteinExistence type="predicted"/>
<evidence type="ECO:0000313" key="1">
    <source>
        <dbReference type="EMBL" id="PBK68076.1"/>
    </source>
</evidence>
<name>A0A2H3BYF5_9AGAR</name>
<sequence length="251" mass="28343">MLALSRLPLLSHLSIDFHEQSPTQTLYSEFHDLEHIGFGGTHMLDIIPPLVVRSPNLTRLGLLILRDMEEAPVTASSIFSSLPKGQYSRVEQLAIRGTGILPVQDVPLIVPHLRHLTSLRIHIDDVAPELWSAMRIEKICLRDVSVDIVNDALLEYLVSYSGVKSMTLVPKQPVMPSHVDVSFRFWGEILPKHADTLLQLCVQPNYKRSGGWCLDTRSLDAIRQCKRLEILGVQVDRETLEAEDEMNIISR</sequence>
<protein>
    <recommendedName>
        <fullName evidence="3">F-box domain-containing protein</fullName>
    </recommendedName>
</protein>
<evidence type="ECO:0000313" key="2">
    <source>
        <dbReference type="Proteomes" id="UP000218334"/>
    </source>
</evidence>
<dbReference type="STRING" id="1076256.A0A2H3BYF5"/>
<gene>
    <name evidence="1" type="ORF">ARMSODRAFT_294027</name>
</gene>
<accession>A0A2H3BYF5</accession>
<dbReference type="SUPFAM" id="SSF52047">
    <property type="entry name" value="RNI-like"/>
    <property type="match status" value="1"/>
</dbReference>
<dbReference type="AlphaFoldDB" id="A0A2H3BYF5"/>
<reference evidence="2" key="1">
    <citation type="journal article" date="2017" name="Nat. Ecol. Evol.">
        <title>Genome expansion and lineage-specific genetic innovations in the forest pathogenic fungi Armillaria.</title>
        <authorList>
            <person name="Sipos G."/>
            <person name="Prasanna A.N."/>
            <person name="Walter M.C."/>
            <person name="O'Connor E."/>
            <person name="Balint B."/>
            <person name="Krizsan K."/>
            <person name="Kiss B."/>
            <person name="Hess J."/>
            <person name="Varga T."/>
            <person name="Slot J."/>
            <person name="Riley R."/>
            <person name="Boka B."/>
            <person name="Rigling D."/>
            <person name="Barry K."/>
            <person name="Lee J."/>
            <person name="Mihaltcheva S."/>
            <person name="LaButti K."/>
            <person name="Lipzen A."/>
            <person name="Waldron R."/>
            <person name="Moloney N.M."/>
            <person name="Sperisen C."/>
            <person name="Kredics L."/>
            <person name="Vagvoelgyi C."/>
            <person name="Patrignani A."/>
            <person name="Fitzpatrick D."/>
            <person name="Nagy I."/>
            <person name="Doyle S."/>
            <person name="Anderson J.B."/>
            <person name="Grigoriev I.V."/>
            <person name="Gueldener U."/>
            <person name="Muensterkoetter M."/>
            <person name="Nagy L.G."/>
        </authorList>
    </citation>
    <scope>NUCLEOTIDE SEQUENCE [LARGE SCALE GENOMIC DNA]</scope>
    <source>
        <strain evidence="2">28-4</strain>
    </source>
</reference>
<evidence type="ECO:0008006" key="3">
    <source>
        <dbReference type="Google" id="ProtNLM"/>
    </source>
</evidence>
<keyword evidence="2" id="KW-1185">Reference proteome</keyword>
<dbReference type="EMBL" id="KZ293434">
    <property type="protein sequence ID" value="PBK68076.1"/>
    <property type="molecule type" value="Genomic_DNA"/>
</dbReference>